<dbReference type="EMBL" id="FOXH01000001">
    <property type="protein sequence ID" value="SFP09283.1"/>
    <property type="molecule type" value="Genomic_DNA"/>
</dbReference>
<dbReference type="Proteomes" id="UP000199306">
    <property type="component" value="Unassembled WGS sequence"/>
</dbReference>
<gene>
    <name evidence="2" type="ORF">SAMN04515674_101321</name>
</gene>
<protein>
    <submittedName>
        <fullName evidence="2">Uncharacterized protein</fullName>
    </submittedName>
</protein>
<reference evidence="2 3" key="1">
    <citation type="submission" date="2016-10" db="EMBL/GenBank/DDBJ databases">
        <authorList>
            <person name="de Groot N.N."/>
        </authorList>
    </citation>
    <scope>NUCLEOTIDE SEQUENCE [LARGE SCALE GENOMIC DNA]</scope>
    <source>
        <strain evidence="3">E92,LMG 26720,CCM 7988</strain>
    </source>
</reference>
<name>A0A1I5MIG5_9BACT</name>
<dbReference type="AlphaFoldDB" id="A0A1I5MIG5"/>
<keyword evidence="3" id="KW-1185">Reference proteome</keyword>
<dbReference type="RefSeq" id="WP_417715083.1">
    <property type="nucleotide sequence ID" value="NZ_JBHUFO010000032.1"/>
</dbReference>
<dbReference type="NCBIfam" id="NF047658">
    <property type="entry name" value="HYC_CC_PP"/>
    <property type="match status" value="1"/>
</dbReference>
<organism evidence="2 3">
    <name type="scientific">Pseudarcicella hirudinis</name>
    <dbReference type="NCBI Taxonomy" id="1079859"/>
    <lineage>
        <taxon>Bacteria</taxon>
        <taxon>Pseudomonadati</taxon>
        <taxon>Bacteroidota</taxon>
        <taxon>Cytophagia</taxon>
        <taxon>Cytophagales</taxon>
        <taxon>Flectobacillaceae</taxon>
        <taxon>Pseudarcicella</taxon>
    </lineage>
</organism>
<sequence>MKIFLIRIFCLFMSLQVLFASTGFAMTEHFCRISRIKTYFVHKDEGCCSKKSEKLLLKAKQIVRKDKCCDLQTIFSKINTESNSNYNFDLKAPQLNWALLNTQIPVFSEQMSGFVSFQVPHYYSPAPPPSGRQLLILNQSFLI</sequence>
<feature type="chain" id="PRO_5011619004" evidence="1">
    <location>
        <begin position="26"/>
        <end position="143"/>
    </location>
</feature>
<dbReference type="InterPro" id="IPR058060">
    <property type="entry name" value="HYC_CC_PP"/>
</dbReference>
<accession>A0A1I5MIG5</accession>
<keyword evidence="1" id="KW-0732">Signal</keyword>
<proteinExistence type="predicted"/>
<evidence type="ECO:0000313" key="2">
    <source>
        <dbReference type="EMBL" id="SFP09283.1"/>
    </source>
</evidence>
<evidence type="ECO:0000313" key="3">
    <source>
        <dbReference type="Proteomes" id="UP000199306"/>
    </source>
</evidence>
<evidence type="ECO:0000256" key="1">
    <source>
        <dbReference type="SAM" id="SignalP"/>
    </source>
</evidence>
<dbReference type="InterPro" id="IPR058512">
    <property type="entry name" value="DUF8199"/>
</dbReference>
<feature type="signal peptide" evidence="1">
    <location>
        <begin position="1"/>
        <end position="25"/>
    </location>
</feature>
<dbReference type="Pfam" id="PF26622">
    <property type="entry name" value="DUF8199"/>
    <property type="match status" value="1"/>
</dbReference>